<keyword evidence="3" id="KW-1185">Reference proteome</keyword>
<name>A0ABR8U5I8_9BACL</name>
<sequence length="478" mass="53436">MNNVTLLTNRISILDADATQISEWIRTKEFSVVEITETYIEHIKEKQPVINFMTEDRFEEALREAKDADHKMANREAKGRLFGVPISMKESFDVEGMRTTGGLIRRKNKIINKDAVVVSKLKAEGAIILSKSNTPELCFCQETDNKLYGRTNNPWNVKRTAGGSSGGEGAAIAVGCAAAGLGSDIGGSIRFPSHFNGVIGFKSGNGQVSQTGSYPFVENDWQQRMLGIGPIAKSVRDAKLIYEIISGRELLKKHLTNYTINVFRTTEYPISNKTTLLLNAIYVNLKRKFHTERELVPLLSESALLWQEIMSIDGGNSTKQDAFGREEGNPYGEYVKELIKGTSKIHRYLSWAMIGASLFKPSAKRVEEMRRALREGDELLDTYLDNRLLILPVYHSAAPLHGKVYKEIFSIRKTYQDYMPFTAYANTWGLPALTVPIGKDHDGMPIGLQIIGKIGQEDAVFSLGEYIEKEFGGYSRAK</sequence>
<dbReference type="EMBL" id="JACSQN010000001">
    <property type="protein sequence ID" value="MBD7983286.1"/>
    <property type="molecule type" value="Genomic_DNA"/>
</dbReference>
<dbReference type="PANTHER" id="PTHR43372:SF4">
    <property type="entry name" value="FATTY-ACID AMIDE HYDROLASE 2"/>
    <property type="match status" value="1"/>
</dbReference>
<reference evidence="2 3" key="1">
    <citation type="submission" date="2020-08" db="EMBL/GenBank/DDBJ databases">
        <title>A Genomic Blueprint of the Chicken Gut Microbiome.</title>
        <authorList>
            <person name="Gilroy R."/>
            <person name="Ravi A."/>
            <person name="Getino M."/>
            <person name="Pursley I."/>
            <person name="Horton D.L."/>
            <person name="Alikhan N.-F."/>
            <person name="Baker D."/>
            <person name="Gharbi K."/>
            <person name="Hall N."/>
            <person name="Watson M."/>
            <person name="Adriaenssens E.M."/>
            <person name="Foster-Nyarko E."/>
            <person name="Jarju S."/>
            <person name="Secka A."/>
            <person name="Antonio M."/>
            <person name="Oren A."/>
            <person name="Chaudhuri R."/>
            <person name="La Ragione R.M."/>
            <person name="Hildebrand F."/>
            <person name="Pallen M.J."/>
        </authorList>
    </citation>
    <scope>NUCLEOTIDE SEQUENCE [LARGE SCALE GENOMIC DNA]</scope>
    <source>
        <strain evidence="2 3">Sa2YVA2</strain>
    </source>
</reference>
<protein>
    <submittedName>
        <fullName evidence="2">Amidase</fullName>
    </submittedName>
</protein>
<dbReference type="InterPro" id="IPR052739">
    <property type="entry name" value="FAAH2"/>
</dbReference>
<dbReference type="RefSeq" id="WP_191692915.1">
    <property type="nucleotide sequence ID" value="NZ_JACSQN010000001.1"/>
</dbReference>
<accession>A0ABR8U5I8</accession>
<dbReference type="SUPFAM" id="SSF75304">
    <property type="entry name" value="Amidase signature (AS) enzymes"/>
    <property type="match status" value="1"/>
</dbReference>
<proteinExistence type="predicted"/>
<dbReference type="InterPro" id="IPR020556">
    <property type="entry name" value="Amidase_CS"/>
</dbReference>
<evidence type="ECO:0000259" key="1">
    <source>
        <dbReference type="Pfam" id="PF01425"/>
    </source>
</evidence>
<dbReference type="PROSITE" id="PS00571">
    <property type="entry name" value="AMIDASES"/>
    <property type="match status" value="1"/>
</dbReference>
<evidence type="ECO:0000313" key="3">
    <source>
        <dbReference type="Proteomes" id="UP000626786"/>
    </source>
</evidence>
<dbReference type="Gene3D" id="3.90.1300.10">
    <property type="entry name" value="Amidase signature (AS) domain"/>
    <property type="match status" value="1"/>
</dbReference>
<evidence type="ECO:0000313" key="2">
    <source>
        <dbReference type="EMBL" id="MBD7983286.1"/>
    </source>
</evidence>
<comment type="caution">
    <text evidence="2">The sequence shown here is derived from an EMBL/GenBank/DDBJ whole genome shotgun (WGS) entry which is preliminary data.</text>
</comment>
<dbReference type="InterPro" id="IPR023631">
    <property type="entry name" value="Amidase_dom"/>
</dbReference>
<dbReference type="PANTHER" id="PTHR43372">
    <property type="entry name" value="FATTY-ACID AMIDE HYDROLASE"/>
    <property type="match status" value="1"/>
</dbReference>
<dbReference type="InterPro" id="IPR036928">
    <property type="entry name" value="AS_sf"/>
</dbReference>
<gene>
    <name evidence="2" type="ORF">H9649_01730</name>
</gene>
<feature type="domain" description="Amidase" evidence="1">
    <location>
        <begin position="34"/>
        <end position="460"/>
    </location>
</feature>
<dbReference type="Pfam" id="PF01425">
    <property type="entry name" value="Amidase"/>
    <property type="match status" value="1"/>
</dbReference>
<dbReference type="Proteomes" id="UP000626786">
    <property type="component" value="Unassembled WGS sequence"/>
</dbReference>
<organism evidence="2 3">
    <name type="scientific">Sporosarcina quadrami</name>
    <dbReference type="NCBI Taxonomy" id="2762234"/>
    <lineage>
        <taxon>Bacteria</taxon>
        <taxon>Bacillati</taxon>
        <taxon>Bacillota</taxon>
        <taxon>Bacilli</taxon>
        <taxon>Bacillales</taxon>
        <taxon>Caryophanaceae</taxon>
        <taxon>Sporosarcina</taxon>
    </lineage>
</organism>